<name>A0A8H7SU98_9FUNG</name>
<gene>
    <name evidence="2" type="ORF">INT48_004636</name>
</gene>
<evidence type="ECO:0000313" key="3">
    <source>
        <dbReference type="Proteomes" id="UP000613177"/>
    </source>
</evidence>
<dbReference type="Proteomes" id="UP000613177">
    <property type="component" value="Unassembled WGS sequence"/>
</dbReference>
<keyword evidence="3" id="KW-1185">Reference proteome</keyword>
<evidence type="ECO:0000313" key="2">
    <source>
        <dbReference type="EMBL" id="KAG2237134.1"/>
    </source>
</evidence>
<organism evidence="2 3">
    <name type="scientific">Thamnidium elegans</name>
    <dbReference type="NCBI Taxonomy" id="101142"/>
    <lineage>
        <taxon>Eukaryota</taxon>
        <taxon>Fungi</taxon>
        <taxon>Fungi incertae sedis</taxon>
        <taxon>Mucoromycota</taxon>
        <taxon>Mucoromycotina</taxon>
        <taxon>Mucoromycetes</taxon>
        <taxon>Mucorales</taxon>
        <taxon>Mucorineae</taxon>
        <taxon>Mucoraceae</taxon>
        <taxon>Thamnidium</taxon>
    </lineage>
</organism>
<comment type="caution">
    <text evidence="2">The sequence shown here is derived from an EMBL/GenBank/DDBJ whole genome shotgun (WGS) entry which is preliminary data.</text>
</comment>
<protein>
    <submittedName>
        <fullName evidence="2">Uncharacterized protein</fullName>
    </submittedName>
</protein>
<reference evidence="2" key="1">
    <citation type="submission" date="2021-01" db="EMBL/GenBank/DDBJ databases">
        <title>Metabolic potential, ecology and presence of endohyphal bacteria is reflected in genomic diversity of Mucoromycotina.</title>
        <authorList>
            <person name="Muszewska A."/>
            <person name="Okrasinska A."/>
            <person name="Steczkiewicz K."/>
            <person name="Drgas O."/>
            <person name="Orlowska M."/>
            <person name="Perlinska-Lenart U."/>
            <person name="Aleksandrzak-Piekarczyk T."/>
            <person name="Szatraj K."/>
            <person name="Zielenkiewicz U."/>
            <person name="Pilsyk S."/>
            <person name="Malc E."/>
            <person name="Mieczkowski P."/>
            <person name="Kruszewska J.S."/>
            <person name="Biernat P."/>
            <person name="Pawlowska J."/>
        </authorList>
    </citation>
    <scope>NUCLEOTIDE SEQUENCE</scope>
    <source>
        <strain evidence="2">WA0000018081</strain>
    </source>
</reference>
<sequence>MNEAENIQERYIQLVRDITKLQWVRESIASHSKNYEGLKKKIEKQLHLKEFSEKELNKYRMEKDFPNKSNKNGTRTLRQVTESVRFYEIAVRKLQVQVTEARIMELNEEKDKLDELCKQLHLLYDQVVVPGTEDIFEQHLRNDVEQLNIEIPDIESKIKLYKQAQTKLYKARELIDIAMKTLPGSTSFMDKQALSNVNSHAAISGYSFKNAWDPISKANELSQRGYKLVKVASELCPDDVPNIPNTTNFANDDVLRLLTNYRGYRLKIESVLRKQLNPRLNSFENQLVMSKYHFEQRTVEWVDRQVTFLESYLRANGFLENQNLDREISMLRMGSRAAVTAVAEASDRVTVDDALNISTEDNGALPEYEYNGSLLHNNDLPPPAYSR</sequence>
<feature type="coiled-coil region" evidence="1">
    <location>
        <begin position="96"/>
        <end position="164"/>
    </location>
</feature>
<proteinExistence type="predicted"/>
<dbReference type="EMBL" id="JAEPRE010000009">
    <property type="protein sequence ID" value="KAG2237134.1"/>
    <property type="molecule type" value="Genomic_DNA"/>
</dbReference>
<accession>A0A8H7SU98</accession>
<evidence type="ECO:0000256" key="1">
    <source>
        <dbReference type="SAM" id="Coils"/>
    </source>
</evidence>
<dbReference type="AlphaFoldDB" id="A0A8H7SU98"/>
<keyword evidence="1" id="KW-0175">Coiled coil</keyword>